<dbReference type="GeneID" id="119727011"/>
<proteinExistence type="predicted"/>
<dbReference type="PANTHER" id="PTHR45902:SF1">
    <property type="entry name" value="LATROPHILIN RECEPTOR-LIKE PROTEIN A"/>
    <property type="match status" value="1"/>
</dbReference>
<keyword evidence="1" id="KW-0472">Membrane</keyword>
<evidence type="ECO:0000256" key="1">
    <source>
        <dbReference type="SAM" id="Phobius"/>
    </source>
</evidence>
<feature type="transmembrane region" description="Helical" evidence="1">
    <location>
        <begin position="51"/>
        <end position="74"/>
    </location>
</feature>
<organism evidence="2 3">
    <name type="scientific">Patiria miniata</name>
    <name type="common">Bat star</name>
    <name type="synonym">Asterina miniata</name>
    <dbReference type="NCBI Taxonomy" id="46514"/>
    <lineage>
        <taxon>Eukaryota</taxon>
        <taxon>Metazoa</taxon>
        <taxon>Echinodermata</taxon>
        <taxon>Eleutherozoa</taxon>
        <taxon>Asterozoa</taxon>
        <taxon>Asteroidea</taxon>
        <taxon>Valvatacea</taxon>
        <taxon>Valvatida</taxon>
        <taxon>Asterinidae</taxon>
        <taxon>Patiria</taxon>
    </lineage>
</organism>
<feature type="transmembrane region" description="Helical" evidence="1">
    <location>
        <begin position="24"/>
        <end position="45"/>
    </location>
</feature>
<keyword evidence="3" id="KW-1185">Reference proteome</keyword>
<sequence length="151" mass="16520">MIYTVTANHRRLAASRMATDGKTYVQLCIKLIVVTGATWSLFLAANLIDVVIVWYLAVFVNSLQGALVGLTFLLKDNVRVLWWQQWMKITCSCRCRFIRHTTDVQQQSATNSCALAAVSGRSTNSGSAGGIGDGDLPCVGHVDLSRIDTKL</sequence>
<dbReference type="Proteomes" id="UP000887568">
    <property type="component" value="Unplaced"/>
</dbReference>
<keyword evidence="1" id="KW-0812">Transmembrane</keyword>
<reference evidence="2" key="1">
    <citation type="submission" date="2022-11" db="UniProtKB">
        <authorList>
            <consortium name="EnsemblMetazoa"/>
        </authorList>
    </citation>
    <scope>IDENTIFICATION</scope>
</reference>
<keyword evidence="1" id="KW-1133">Transmembrane helix</keyword>
<evidence type="ECO:0000313" key="3">
    <source>
        <dbReference type="Proteomes" id="UP000887568"/>
    </source>
</evidence>
<name>A0A913ZT92_PATMI</name>
<protein>
    <submittedName>
        <fullName evidence="2">Uncharacterized protein</fullName>
    </submittedName>
</protein>
<evidence type="ECO:0000313" key="2">
    <source>
        <dbReference type="EnsemblMetazoa" id="XP_038054822.1"/>
    </source>
</evidence>
<dbReference type="OrthoDB" id="6134459at2759"/>
<dbReference type="RefSeq" id="XP_038054822.1">
    <property type="nucleotide sequence ID" value="XM_038198894.1"/>
</dbReference>
<dbReference type="AlphaFoldDB" id="A0A913ZT92"/>
<accession>A0A913ZT92</accession>
<dbReference type="EnsemblMetazoa" id="XM_038198894.1">
    <property type="protein sequence ID" value="XP_038054822.1"/>
    <property type="gene ID" value="LOC119727011"/>
</dbReference>
<dbReference type="InterPro" id="IPR053231">
    <property type="entry name" value="GPCR_LN-TM7"/>
</dbReference>
<dbReference type="Gene3D" id="1.20.1070.10">
    <property type="entry name" value="Rhodopsin 7-helix transmembrane proteins"/>
    <property type="match status" value="1"/>
</dbReference>
<dbReference type="PANTHER" id="PTHR45902">
    <property type="entry name" value="LATROPHILIN RECEPTOR-LIKE PROTEIN A"/>
    <property type="match status" value="1"/>
</dbReference>